<feature type="transmembrane region" description="Helical" evidence="1">
    <location>
        <begin position="79"/>
        <end position="98"/>
    </location>
</feature>
<dbReference type="InterPro" id="IPR004891">
    <property type="entry name" value="Mercury-R_MerC"/>
</dbReference>
<dbReference type="Pfam" id="PF03203">
    <property type="entry name" value="MerC"/>
    <property type="match status" value="1"/>
</dbReference>
<dbReference type="AlphaFoldDB" id="A0A1I6LJI7"/>
<feature type="transmembrane region" description="Helical" evidence="1">
    <location>
        <begin position="55"/>
        <end position="72"/>
    </location>
</feature>
<keyword evidence="1" id="KW-0472">Membrane</keyword>
<evidence type="ECO:0000256" key="1">
    <source>
        <dbReference type="SAM" id="Phobius"/>
    </source>
</evidence>
<name>A0A1I6LJI7_9BACT</name>
<accession>A0A1I6LJI7</accession>
<feature type="transmembrane region" description="Helical" evidence="1">
    <location>
        <begin position="104"/>
        <end position="121"/>
    </location>
</feature>
<evidence type="ECO:0000313" key="3">
    <source>
        <dbReference type="Proteomes" id="UP000199024"/>
    </source>
</evidence>
<proteinExistence type="predicted"/>
<organism evidence="2 3">
    <name type="scientific">Granulicella pectinivorans</name>
    <dbReference type="NCBI Taxonomy" id="474950"/>
    <lineage>
        <taxon>Bacteria</taxon>
        <taxon>Pseudomonadati</taxon>
        <taxon>Acidobacteriota</taxon>
        <taxon>Terriglobia</taxon>
        <taxon>Terriglobales</taxon>
        <taxon>Acidobacteriaceae</taxon>
        <taxon>Granulicella</taxon>
    </lineage>
</organism>
<reference evidence="2 3" key="1">
    <citation type="submission" date="2016-10" db="EMBL/GenBank/DDBJ databases">
        <authorList>
            <person name="de Groot N.N."/>
        </authorList>
    </citation>
    <scope>NUCLEOTIDE SEQUENCE [LARGE SCALE GENOMIC DNA]</scope>
    <source>
        <strain evidence="2 3">DSM 21001</strain>
    </source>
</reference>
<dbReference type="GO" id="GO:0016020">
    <property type="term" value="C:membrane"/>
    <property type="evidence" value="ECO:0007669"/>
    <property type="project" value="InterPro"/>
</dbReference>
<keyword evidence="3" id="KW-1185">Reference proteome</keyword>
<sequence length="140" mass="14976">MEARVSTNGSRVWADRMGVWTSALCVVHCLLTPVLLSSSAILAHFLPAEEKTHRSLAVLVALFGTMALIAGFRRHRRATVLVLMMGGLGCIAGSAWFGDRLPSHAYEVAVTMMGSALMIAAHRLNHTFCKSCACSSGCQA</sequence>
<protein>
    <submittedName>
        <fullName evidence="2">MerC mercury resistance protein</fullName>
    </submittedName>
</protein>
<feature type="transmembrane region" description="Helical" evidence="1">
    <location>
        <begin position="20"/>
        <end position="43"/>
    </location>
</feature>
<evidence type="ECO:0000313" key="2">
    <source>
        <dbReference type="EMBL" id="SFS03561.1"/>
    </source>
</evidence>
<dbReference type="GO" id="GO:0015097">
    <property type="term" value="F:mercury ion transmembrane transporter activity"/>
    <property type="evidence" value="ECO:0007669"/>
    <property type="project" value="InterPro"/>
</dbReference>
<keyword evidence="1" id="KW-1133">Transmembrane helix</keyword>
<keyword evidence="1" id="KW-0812">Transmembrane</keyword>
<gene>
    <name evidence="2" type="ORF">SAMN05421771_0789</name>
</gene>
<dbReference type="Proteomes" id="UP000199024">
    <property type="component" value="Unassembled WGS sequence"/>
</dbReference>
<dbReference type="STRING" id="474950.SAMN05421771_0789"/>
<dbReference type="EMBL" id="FOZL01000001">
    <property type="protein sequence ID" value="SFS03561.1"/>
    <property type="molecule type" value="Genomic_DNA"/>
</dbReference>